<feature type="region of interest" description="Disordered" evidence="1">
    <location>
        <begin position="62"/>
        <end position="81"/>
    </location>
</feature>
<dbReference type="AlphaFoldDB" id="A0A0E0QLX8"/>
<name>A0A0E0QLX8_ORYRU</name>
<evidence type="ECO:0000256" key="1">
    <source>
        <dbReference type="SAM" id="MobiDB-lite"/>
    </source>
</evidence>
<keyword evidence="3" id="KW-1185">Reference proteome</keyword>
<proteinExistence type="predicted"/>
<protein>
    <submittedName>
        <fullName evidence="2">Uncharacterized protein</fullName>
    </submittedName>
</protein>
<reference evidence="2" key="2">
    <citation type="submission" date="2015-06" db="UniProtKB">
        <authorList>
            <consortium name="EnsemblPlants"/>
        </authorList>
    </citation>
    <scope>IDENTIFICATION</scope>
</reference>
<evidence type="ECO:0000313" key="2">
    <source>
        <dbReference type="EnsemblPlants" id="ORUFI08G24800.1"/>
    </source>
</evidence>
<dbReference type="Proteomes" id="UP000008022">
    <property type="component" value="Unassembled WGS sequence"/>
</dbReference>
<reference evidence="3" key="1">
    <citation type="submission" date="2013-06" db="EMBL/GenBank/DDBJ databases">
        <authorList>
            <person name="Zhao Q."/>
        </authorList>
    </citation>
    <scope>NUCLEOTIDE SEQUENCE</scope>
    <source>
        <strain evidence="3">cv. W1943</strain>
    </source>
</reference>
<dbReference type="EnsemblPlants" id="ORUFI08G24800.1">
    <property type="protein sequence ID" value="ORUFI08G24800.1"/>
    <property type="gene ID" value="ORUFI08G24800"/>
</dbReference>
<evidence type="ECO:0000313" key="3">
    <source>
        <dbReference type="Proteomes" id="UP000008022"/>
    </source>
</evidence>
<sequence length="156" mass="17260">MVFSFQVPVSIPIPIPLPARTSPPDWPCRPPGKDGLVASMLGSSAAALDPPTPMASVRGSGALRHPRHASGNLRWSEGSRGSRHEPWRKLIETLGEEAERISHRWYLLLLLPPLLLLLLCRITSSRFLGPDGNKDSSDDELRGHGRLLLIWEKRVP</sequence>
<dbReference type="Gramene" id="ORUFI08G24800.1">
    <property type="protein sequence ID" value="ORUFI08G24800.1"/>
    <property type="gene ID" value="ORUFI08G24800"/>
</dbReference>
<dbReference type="HOGENOM" id="CLU_1689590_0_0_1"/>
<organism evidence="2 3">
    <name type="scientific">Oryza rufipogon</name>
    <name type="common">Brownbeard rice</name>
    <name type="synonym">Asian wild rice</name>
    <dbReference type="NCBI Taxonomy" id="4529"/>
    <lineage>
        <taxon>Eukaryota</taxon>
        <taxon>Viridiplantae</taxon>
        <taxon>Streptophyta</taxon>
        <taxon>Embryophyta</taxon>
        <taxon>Tracheophyta</taxon>
        <taxon>Spermatophyta</taxon>
        <taxon>Magnoliopsida</taxon>
        <taxon>Liliopsida</taxon>
        <taxon>Poales</taxon>
        <taxon>Poaceae</taxon>
        <taxon>BOP clade</taxon>
        <taxon>Oryzoideae</taxon>
        <taxon>Oryzeae</taxon>
        <taxon>Oryzinae</taxon>
        <taxon>Oryza</taxon>
    </lineage>
</organism>
<accession>A0A0E0QLX8</accession>